<comment type="caution">
    <text evidence="1">The sequence shown here is derived from an EMBL/GenBank/DDBJ whole genome shotgun (WGS) entry which is preliminary data.</text>
</comment>
<evidence type="ECO:0000313" key="1">
    <source>
        <dbReference type="EMBL" id="MPM90910.1"/>
    </source>
</evidence>
<name>A0A645DN73_9ZZZZ</name>
<dbReference type="EMBL" id="VSSQ01038048">
    <property type="protein sequence ID" value="MPM90910.1"/>
    <property type="molecule type" value="Genomic_DNA"/>
</dbReference>
<proteinExistence type="predicted"/>
<dbReference type="AlphaFoldDB" id="A0A645DN73"/>
<organism evidence="1">
    <name type="scientific">bioreactor metagenome</name>
    <dbReference type="NCBI Taxonomy" id="1076179"/>
    <lineage>
        <taxon>unclassified sequences</taxon>
        <taxon>metagenomes</taxon>
        <taxon>ecological metagenomes</taxon>
    </lineage>
</organism>
<reference evidence="1" key="1">
    <citation type="submission" date="2019-08" db="EMBL/GenBank/DDBJ databases">
        <authorList>
            <person name="Kucharzyk K."/>
            <person name="Murdoch R.W."/>
            <person name="Higgins S."/>
            <person name="Loffler F."/>
        </authorList>
    </citation>
    <scope>NUCLEOTIDE SEQUENCE</scope>
</reference>
<gene>
    <name evidence="1" type="ORF">SDC9_138033</name>
</gene>
<accession>A0A645DN73</accession>
<sequence>MASPMNITVAGMLDMMEEMSAVASIMARINRWTLLPIFSSSMSRMRLAVGTLEMAADRPKVASTKNRVGLGKATRKSFMVASPKNIGSTKTKILEIPRGMASVTHRRIAITRSAKVCIPDISNPCGTGTNR</sequence>
<protein>
    <submittedName>
        <fullName evidence="1">Uncharacterized protein</fullName>
    </submittedName>
</protein>